<accession>A0A317FKP7</accession>
<dbReference type="GO" id="GO:0005886">
    <property type="term" value="C:plasma membrane"/>
    <property type="evidence" value="ECO:0007669"/>
    <property type="project" value="UniProtKB-SubCell"/>
</dbReference>
<evidence type="ECO:0000256" key="15">
    <source>
        <dbReference type="SAM" id="Coils"/>
    </source>
</evidence>
<keyword evidence="4 13" id="KW-0812">Transmembrane</keyword>
<dbReference type="PANTHER" id="PTHR33445:SF1">
    <property type="entry name" value="ATP SYNTHASE SUBUNIT B"/>
    <property type="match status" value="1"/>
</dbReference>
<keyword evidence="15" id="KW-0175">Coiled coil</keyword>
<keyword evidence="17" id="KW-1185">Reference proteome</keyword>
<dbReference type="AlphaFoldDB" id="A0A317FKP7"/>
<evidence type="ECO:0000256" key="7">
    <source>
        <dbReference type="ARBA" id="ARBA00023065"/>
    </source>
</evidence>
<name>A0A317FKP7_9PROT</name>
<evidence type="ECO:0000256" key="4">
    <source>
        <dbReference type="ARBA" id="ARBA00022692"/>
    </source>
</evidence>
<gene>
    <name evidence="13" type="primary">atpF</name>
    <name evidence="16" type="ORF">DFH01_07815</name>
</gene>
<evidence type="ECO:0000256" key="5">
    <source>
        <dbReference type="ARBA" id="ARBA00022781"/>
    </source>
</evidence>
<keyword evidence="13" id="KW-1003">Cell membrane</keyword>
<evidence type="ECO:0000256" key="13">
    <source>
        <dbReference type="HAMAP-Rule" id="MF_01398"/>
    </source>
</evidence>
<dbReference type="OrthoDB" id="7271837at2"/>
<organism evidence="16 17">
    <name type="scientific">Falsiroseomonas bella</name>
    <dbReference type="NCBI Taxonomy" id="2184016"/>
    <lineage>
        <taxon>Bacteria</taxon>
        <taxon>Pseudomonadati</taxon>
        <taxon>Pseudomonadota</taxon>
        <taxon>Alphaproteobacteria</taxon>
        <taxon>Acetobacterales</taxon>
        <taxon>Roseomonadaceae</taxon>
        <taxon>Falsiroseomonas</taxon>
    </lineage>
</organism>
<keyword evidence="8 13" id="KW-0472">Membrane</keyword>
<dbReference type="GO" id="GO:0046961">
    <property type="term" value="F:proton-transporting ATPase activity, rotational mechanism"/>
    <property type="evidence" value="ECO:0007669"/>
    <property type="project" value="TreeGrafter"/>
</dbReference>
<dbReference type="GO" id="GO:0046933">
    <property type="term" value="F:proton-transporting ATP synthase activity, rotational mechanism"/>
    <property type="evidence" value="ECO:0007669"/>
    <property type="project" value="UniProtKB-UniRule"/>
</dbReference>
<comment type="function">
    <text evidence="11">Component of the F(0) channel, it forms part of the peripheral stalk, linking F(1) to F(0). The b'-subunit is a diverged and duplicated form of b found in plants and photosynthetic bacteria.</text>
</comment>
<dbReference type="InterPro" id="IPR002146">
    <property type="entry name" value="ATP_synth_b/b'su_bac/chlpt"/>
</dbReference>
<comment type="caution">
    <text evidence="16">The sequence shown here is derived from an EMBL/GenBank/DDBJ whole genome shotgun (WGS) entry which is preliminary data.</text>
</comment>
<keyword evidence="3 13" id="KW-0138">CF(0)</keyword>
<evidence type="ECO:0000313" key="17">
    <source>
        <dbReference type="Proteomes" id="UP000245765"/>
    </source>
</evidence>
<dbReference type="GO" id="GO:0045259">
    <property type="term" value="C:proton-transporting ATP synthase complex"/>
    <property type="evidence" value="ECO:0007669"/>
    <property type="project" value="UniProtKB-KW"/>
</dbReference>
<evidence type="ECO:0000256" key="8">
    <source>
        <dbReference type="ARBA" id="ARBA00023136"/>
    </source>
</evidence>
<proteinExistence type="inferred from homology"/>
<dbReference type="Pfam" id="PF00430">
    <property type="entry name" value="ATP-synt_B"/>
    <property type="match status" value="1"/>
</dbReference>
<dbReference type="EMBL" id="QGNA01000001">
    <property type="protein sequence ID" value="PWS39133.1"/>
    <property type="molecule type" value="Genomic_DNA"/>
</dbReference>
<dbReference type="GO" id="GO:0012505">
    <property type="term" value="C:endomembrane system"/>
    <property type="evidence" value="ECO:0007669"/>
    <property type="project" value="UniProtKB-SubCell"/>
</dbReference>
<dbReference type="HAMAP" id="MF_01398">
    <property type="entry name" value="ATP_synth_b_bprime"/>
    <property type="match status" value="1"/>
</dbReference>
<keyword evidence="6 13" id="KW-1133">Transmembrane helix</keyword>
<evidence type="ECO:0000256" key="3">
    <source>
        <dbReference type="ARBA" id="ARBA00022547"/>
    </source>
</evidence>
<comment type="function">
    <text evidence="10 13">F(1)F(0) ATP synthase produces ATP from ADP in the presence of a proton or sodium gradient. F-type ATPases consist of two structural domains, F(1) containing the extramembraneous catalytic core and F(0) containing the membrane proton channel, linked together by a central stalk and a peripheral stalk. During catalysis, ATP synthesis in the catalytic domain of F(1) is coupled via a rotary mechanism of the central stalk subunits to proton translocation.</text>
</comment>
<dbReference type="Proteomes" id="UP000245765">
    <property type="component" value="Unassembled WGS sequence"/>
</dbReference>
<comment type="similarity">
    <text evidence="1 13 14">Belongs to the ATPase B chain family.</text>
</comment>
<comment type="subcellular location">
    <subcellularLocation>
        <location evidence="13">Cell membrane</location>
        <topology evidence="13">Single-pass membrane protein</topology>
    </subcellularLocation>
    <subcellularLocation>
        <location evidence="12">Endomembrane system</location>
        <topology evidence="12">Single-pass membrane protein</topology>
    </subcellularLocation>
</comment>
<evidence type="ECO:0000256" key="9">
    <source>
        <dbReference type="ARBA" id="ARBA00023310"/>
    </source>
</evidence>
<sequence length="180" mass="19118">MGAFVPMRRRTGGSMPQLEFGNPLLIAQIVWLLIIFGLLYYVMANYALPRVERVLEDRRARIAADLHAAQQAKAEADAAMAAHRESTAKARAEAQAAIAAAMQQAQAEASARAEELNARLARQIDEAEKRIGAARDAAMGALRQVSLSTAETLVGKVGGRADRGALEAAVDRALAARAAG</sequence>
<protein>
    <recommendedName>
        <fullName evidence="13">ATP synthase subunit b</fullName>
    </recommendedName>
    <alternativeName>
        <fullName evidence="13">ATP synthase F(0) sector subunit b</fullName>
    </alternativeName>
    <alternativeName>
        <fullName evidence="13">ATPase subunit I</fullName>
    </alternativeName>
    <alternativeName>
        <fullName evidence="13">F-type ATPase subunit b</fullName>
        <shortName evidence="13">F-ATPase subunit b</shortName>
    </alternativeName>
</protein>
<evidence type="ECO:0000256" key="6">
    <source>
        <dbReference type="ARBA" id="ARBA00022989"/>
    </source>
</evidence>
<evidence type="ECO:0000313" key="16">
    <source>
        <dbReference type="EMBL" id="PWS39133.1"/>
    </source>
</evidence>
<evidence type="ECO:0000256" key="12">
    <source>
        <dbReference type="ARBA" id="ARBA00037847"/>
    </source>
</evidence>
<feature type="coiled-coil region" evidence="15">
    <location>
        <begin position="99"/>
        <end position="144"/>
    </location>
</feature>
<evidence type="ECO:0000256" key="10">
    <source>
        <dbReference type="ARBA" id="ARBA00025198"/>
    </source>
</evidence>
<keyword evidence="2 13" id="KW-0813">Transport</keyword>
<comment type="subunit">
    <text evidence="13">F-type ATPases have 2 components, F(1) - the catalytic core - and F(0) - the membrane proton channel. F(1) has five subunits: alpha(3), beta(3), gamma(1), delta(1), epsilon(1). F(0) has three main subunits: a(1), b(2) and c(10-14). The alpha and beta chains form an alternating ring which encloses part of the gamma chain. F(1) is attached to F(0) by a central stalk formed by the gamma and epsilon chains, while a peripheral stalk is formed by the delta and b chains.</text>
</comment>
<reference evidence="17" key="1">
    <citation type="submission" date="2018-05" db="EMBL/GenBank/DDBJ databases">
        <authorList>
            <person name="Du Z."/>
            <person name="Wang X."/>
        </authorList>
    </citation>
    <scope>NUCLEOTIDE SEQUENCE [LARGE SCALE GENOMIC DNA]</scope>
    <source>
        <strain evidence="17">CQN31</strain>
    </source>
</reference>
<evidence type="ECO:0000256" key="14">
    <source>
        <dbReference type="RuleBase" id="RU003848"/>
    </source>
</evidence>
<evidence type="ECO:0000256" key="11">
    <source>
        <dbReference type="ARBA" id="ARBA00025614"/>
    </source>
</evidence>
<evidence type="ECO:0000256" key="2">
    <source>
        <dbReference type="ARBA" id="ARBA00022448"/>
    </source>
</evidence>
<evidence type="ECO:0000256" key="1">
    <source>
        <dbReference type="ARBA" id="ARBA00005513"/>
    </source>
</evidence>
<keyword evidence="9 13" id="KW-0066">ATP synthesis</keyword>
<feature type="transmembrane region" description="Helical" evidence="13">
    <location>
        <begin position="20"/>
        <end position="43"/>
    </location>
</feature>
<keyword evidence="7 13" id="KW-0406">Ion transport</keyword>
<dbReference type="InterPro" id="IPR050059">
    <property type="entry name" value="ATP_synthase_B_chain"/>
</dbReference>
<keyword evidence="5 13" id="KW-0375">Hydrogen ion transport</keyword>
<dbReference type="PANTHER" id="PTHR33445">
    <property type="entry name" value="ATP SYNTHASE SUBUNIT B', CHLOROPLASTIC"/>
    <property type="match status" value="1"/>
</dbReference>